<organism evidence="3 4">
    <name type="scientific">Jaapia argillacea MUCL 33604</name>
    <dbReference type="NCBI Taxonomy" id="933084"/>
    <lineage>
        <taxon>Eukaryota</taxon>
        <taxon>Fungi</taxon>
        <taxon>Dikarya</taxon>
        <taxon>Basidiomycota</taxon>
        <taxon>Agaricomycotina</taxon>
        <taxon>Agaricomycetes</taxon>
        <taxon>Agaricomycetidae</taxon>
        <taxon>Jaapiales</taxon>
        <taxon>Jaapiaceae</taxon>
        <taxon>Jaapia</taxon>
    </lineage>
</organism>
<dbReference type="InterPro" id="IPR049507">
    <property type="entry name" value="SHLD2_OB1"/>
</dbReference>
<dbReference type="HOGENOM" id="CLU_069053_0_0_1"/>
<protein>
    <recommendedName>
        <fullName evidence="2">Shieldin complex subunit 2 first OB fold domain-containing protein</fullName>
    </recommendedName>
</protein>
<accession>A0A067PGV0</accession>
<evidence type="ECO:0000256" key="1">
    <source>
        <dbReference type="SAM" id="MobiDB-lite"/>
    </source>
</evidence>
<feature type="region of interest" description="Disordered" evidence="1">
    <location>
        <begin position="296"/>
        <end position="325"/>
    </location>
</feature>
<dbReference type="AlphaFoldDB" id="A0A067PGV0"/>
<keyword evidence="4" id="KW-1185">Reference proteome</keyword>
<feature type="compositionally biased region" description="Polar residues" evidence="1">
    <location>
        <begin position="129"/>
        <end position="148"/>
    </location>
</feature>
<dbReference type="Pfam" id="PF21669">
    <property type="entry name" value="SHLD2_OB1"/>
    <property type="match status" value="1"/>
</dbReference>
<proteinExistence type="predicted"/>
<reference evidence="4" key="1">
    <citation type="journal article" date="2014" name="Proc. Natl. Acad. Sci. U.S.A.">
        <title>Extensive sampling of basidiomycete genomes demonstrates inadequacy of the white-rot/brown-rot paradigm for wood decay fungi.</title>
        <authorList>
            <person name="Riley R."/>
            <person name="Salamov A.A."/>
            <person name="Brown D.W."/>
            <person name="Nagy L.G."/>
            <person name="Floudas D."/>
            <person name="Held B.W."/>
            <person name="Levasseur A."/>
            <person name="Lombard V."/>
            <person name="Morin E."/>
            <person name="Otillar R."/>
            <person name="Lindquist E.A."/>
            <person name="Sun H."/>
            <person name="LaButti K.M."/>
            <person name="Schmutz J."/>
            <person name="Jabbour D."/>
            <person name="Luo H."/>
            <person name="Baker S.E."/>
            <person name="Pisabarro A.G."/>
            <person name="Walton J.D."/>
            <person name="Blanchette R.A."/>
            <person name="Henrissat B."/>
            <person name="Martin F."/>
            <person name="Cullen D."/>
            <person name="Hibbett D.S."/>
            <person name="Grigoriev I.V."/>
        </authorList>
    </citation>
    <scope>NUCLEOTIDE SEQUENCE [LARGE SCALE GENOMIC DNA]</scope>
    <source>
        <strain evidence="4">MUCL 33604</strain>
    </source>
</reference>
<feature type="compositionally biased region" description="Low complexity" evidence="1">
    <location>
        <begin position="306"/>
        <end position="316"/>
    </location>
</feature>
<feature type="compositionally biased region" description="Low complexity" evidence="1">
    <location>
        <begin position="27"/>
        <end position="45"/>
    </location>
</feature>
<gene>
    <name evidence="3" type="ORF">JAAARDRAFT_142237</name>
</gene>
<dbReference type="InterPro" id="IPR012340">
    <property type="entry name" value="NA-bd_OB-fold"/>
</dbReference>
<dbReference type="InParanoid" id="A0A067PGV0"/>
<name>A0A067PGV0_9AGAM</name>
<dbReference type="EMBL" id="KL197763">
    <property type="protein sequence ID" value="KDQ50247.1"/>
    <property type="molecule type" value="Genomic_DNA"/>
</dbReference>
<evidence type="ECO:0000313" key="3">
    <source>
        <dbReference type="EMBL" id="KDQ50247.1"/>
    </source>
</evidence>
<feature type="region of interest" description="Disordered" evidence="1">
    <location>
        <begin position="96"/>
        <end position="161"/>
    </location>
</feature>
<dbReference type="Proteomes" id="UP000027265">
    <property type="component" value="Unassembled WGS sequence"/>
</dbReference>
<feature type="domain" description="Shieldin complex subunit 2 first OB fold" evidence="2">
    <location>
        <begin position="214"/>
        <end position="296"/>
    </location>
</feature>
<dbReference type="OrthoDB" id="2570580at2759"/>
<feature type="region of interest" description="Disordered" evidence="1">
    <location>
        <begin position="1"/>
        <end position="51"/>
    </location>
</feature>
<evidence type="ECO:0000259" key="2">
    <source>
        <dbReference type="Pfam" id="PF21669"/>
    </source>
</evidence>
<dbReference type="SUPFAM" id="SSF50249">
    <property type="entry name" value="Nucleic acid-binding proteins"/>
    <property type="match status" value="1"/>
</dbReference>
<sequence>MSPRYRVFLGAPTSSDLRNPPASHLWQTYSSPPSQRQSSPETPSTHLLEPPLTGISYVVPTTFEETSRRISSLYEGVIFDDDAEDDCGGAYGQEAELDLGDEERNGAGIDKPAAADQTTLISWPPTPQPDLTTTSSFDNSESRPNITFLSPPLPSQKPDNQANNSFSYSYSFSYNTNASFSSSAPIGSIAQFPSYHFTLHSLTPLSSISLPHPHRVNRKVTILVAILEIDGPDTITLKNGKDAGKEVSLLKMIVGDEEGVIGKVVAWREVADVWGGNVDGAERLKRGDVVLLENVQPQKPTPTPSHPDTSSNSTPSLIASPSHPTSKSLICYRTLPYKPDDHKRYRPDLRLGVSDVVVRKVASVVRWFEGVAGLR</sequence>
<dbReference type="STRING" id="933084.A0A067PGV0"/>
<evidence type="ECO:0000313" key="4">
    <source>
        <dbReference type="Proteomes" id="UP000027265"/>
    </source>
</evidence>
<dbReference type="Gene3D" id="2.40.50.140">
    <property type="entry name" value="Nucleic acid-binding proteins"/>
    <property type="match status" value="1"/>
</dbReference>